<dbReference type="EMBL" id="RXNT01000013">
    <property type="protein sequence ID" value="RTR29153.1"/>
    <property type="molecule type" value="Genomic_DNA"/>
</dbReference>
<proteinExistence type="predicted"/>
<evidence type="ECO:0000313" key="2">
    <source>
        <dbReference type="Proteomes" id="UP000271374"/>
    </source>
</evidence>
<keyword evidence="2" id="KW-1185">Reference proteome</keyword>
<dbReference type="RefSeq" id="WP_126409701.1">
    <property type="nucleotide sequence ID" value="NZ_RXNT01000013.1"/>
</dbReference>
<evidence type="ECO:0000313" key="1">
    <source>
        <dbReference type="EMBL" id="RTR29153.1"/>
    </source>
</evidence>
<gene>
    <name evidence="1" type="ORF">EKG37_15590</name>
</gene>
<dbReference type="AlphaFoldDB" id="A0A3S0KER3"/>
<organism evidence="1 2">
    <name type="scientific">Bacillus yapensis</name>
    <dbReference type="NCBI Taxonomy" id="2492960"/>
    <lineage>
        <taxon>Bacteria</taxon>
        <taxon>Bacillati</taxon>
        <taxon>Bacillota</taxon>
        <taxon>Bacilli</taxon>
        <taxon>Bacillales</taxon>
        <taxon>Bacillaceae</taxon>
        <taxon>Bacillus</taxon>
    </lineage>
</organism>
<name>A0A3S0KER3_9BACI</name>
<comment type="caution">
    <text evidence="1">The sequence shown here is derived from an EMBL/GenBank/DDBJ whole genome shotgun (WGS) entry which is preliminary data.</text>
</comment>
<reference evidence="1 2" key="1">
    <citation type="submission" date="2018-12" db="EMBL/GenBank/DDBJ databases">
        <title>Bacillus yapensis draft genome sequence.</title>
        <authorList>
            <person name="Yu L."/>
            <person name="Xu X."/>
            <person name="Tang X."/>
        </authorList>
    </citation>
    <scope>NUCLEOTIDE SEQUENCE [LARGE SCALE GENOMIC DNA]</scope>
    <source>
        <strain evidence="1 2">XXST-01</strain>
    </source>
</reference>
<dbReference type="SUPFAM" id="SSF55136">
    <property type="entry name" value="Probable bacterial effector-binding domain"/>
    <property type="match status" value="1"/>
</dbReference>
<dbReference type="Proteomes" id="UP000271374">
    <property type="component" value="Unassembled WGS sequence"/>
</dbReference>
<accession>A0A3S0KER3</accession>
<dbReference type="Gene3D" id="3.20.80.10">
    <property type="entry name" value="Regulatory factor, effector binding domain"/>
    <property type="match status" value="1"/>
</dbReference>
<sequence>MAFMKVRKEFKVVGLKGSGEFINFGNEVPLLAKQVLSRANEILDPTETEIALFEPKRDEEHRIGQYYVGLIVNERLSKVPIGMDYMETNKSYVTTRGNISNLGELHVQLLNWSEEQGYQRDLDSYIVETYHPIGDGEEEVQIYLPIKS</sequence>
<dbReference type="InterPro" id="IPR011256">
    <property type="entry name" value="Reg_factor_effector_dom_sf"/>
</dbReference>
<protein>
    <submittedName>
        <fullName evidence="1">AraC family transcriptional regulator</fullName>
    </submittedName>
</protein>
<dbReference type="OrthoDB" id="2863365at2"/>